<evidence type="ECO:0008006" key="3">
    <source>
        <dbReference type="Google" id="ProtNLM"/>
    </source>
</evidence>
<name>A0ABW4NJ04_9SPHN</name>
<accession>A0ABW4NJ04</accession>
<dbReference type="EMBL" id="JBHUFC010000023">
    <property type="protein sequence ID" value="MFD1789539.1"/>
    <property type="molecule type" value="Genomic_DNA"/>
</dbReference>
<evidence type="ECO:0000313" key="1">
    <source>
        <dbReference type="EMBL" id="MFD1789539.1"/>
    </source>
</evidence>
<sequence length="92" mass="10320">MMSITVGGVVITDVVQQRAELQTVRAQLAAIYDRFDPRVPERLLAREAEIVTLVNRAEGLREIVERWDQAEIARANIIAGWEIVQAFTEGDA</sequence>
<proteinExistence type="predicted"/>
<organism evidence="1 2">
    <name type="scientific">Sphingomonas floccifaciens</name>
    <dbReference type="NCBI Taxonomy" id="1844115"/>
    <lineage>
        <taxon>Bacteria</taxon>
        <taxon>Pseudomonadati</taxon>
        <taxon>Pseudomonadota</taxon>
        <taxon>Alphaproteobacteria</taxon>
        <taxon>Sphingomonadales</taxon>
        <taxon>Sphingomonadaceae</taxon>
        <taxon>Sphingomonas</taxon>
    </lineage>
</organism>
<evidence type="ECO:0000313" key="2">
    <source>
        <dbReference type="Proteomes" id="UP001597283"/>
    </source>
</evidence>
<comment type="caution">
    <text evidence="1">The sequence shown here is derived from an EMBL/GenBank/DDBJ whole genome shotgun (WGS) entry which is preliminary data.</text>
</comment>
<keyword evidence="2" id="KW-1185">Reference proteome</keyword>
<gene>
    <name evidence="1" type="ORF">ACFSC3_18455</name>
</gene>
<dbReference type="Proteomes" id="UP001597283">
    <property type="component" value="Unassembled WGS sequence"/>
</dbReference>
<reference evidence="2" key="1">
    <citation type="journal article" date="2019" name="Int. J. Syst. Evol. Microbiol.">
        <title>The Global Catalogue of Microorganisms (GCM) 10K type strain sequencing project: providing services to taxonomists for standard genome sequencing and annotation.</title>
        <authorList>
            <consortium name="The Broad Institute Genomics Platform"/>
            <consortium name="The Broad Institute Genome Sequencing Center for Infectious Disease"/>
            <person name="Wu L."/>
            <person name="Ma J."/>
        </authorList>
    </citation>
    <scope>NUCLEOTIDE SEQUENCE [LARGE SCALE GENOMIC DNA]</scope>
    <source>
        <strain evidence="2">Q85</strain>
    </source>
</reference>
<protein>
    <recommendedName>
        <fullName evidence="3">FAD:protein FMN transferase</fullName>
    </recommendedName>
</protein>
<dbReference type="RefSeq" id="WP_066488099.1">
    <property type="nucleotide sequence ID" value="NZ_JBHUFC010000023.1"/>
</dbReference>